<evidence type="ECO:0000259" key="12">
    <source>
        <dbReference type="PROSITE" id="PS50929"/>
    </source>
</evidence>
<dbReference type="SUPFAM" id="SSF52540">
    <property type="entry name" value="P-loop containing nucleoside triphosphate hydrolases"/>
    <property type="match status" value="1"/>
</dbReference>
<organism evidence="13 14">
    <name type="scientific">Brevibacterium aurantiacum</name>
    <dbReference type="NCBI Taxonomy" id="273384"/>
    <lineage>
        <taxon>Bacteria</taxon>
        <taxon>Bacillati</taxon>
        <taxon>Actinomycetota</taxon>
        <taxon>Actinomycetes</taxon>
        <taxon>Micrococcales</taxon>
        <taxon>Brevibacteriaceae</taxon>
        <taxon>Brevibacterium</taxon>
    </lineage>
</organism>
<dbReference type="SUPFAM" id="SSF90123">
    <property type="entry name" value="ABC transporter transmembrane region"/>
    <property type="match status" value="1"/>
</dbReference>
<evidence type="ECO:0000256" key="10">
    <source>
        <dbReference type="SAM" id="Phobius"/>
    </source>
</evidence>
<comment type="subcellular location">
    <subcellularLocation>
        <location evidence="1">Cell membrane</location>
        <topology evidence="1">Multi-pass membrane protein</topology>
    </subcellularLocation>
</comment>
<keyword evidence="6 13" id="KW-0067">ATP-binding</keyword>
<dbReference type="Gene3D" id="3.40.50.300">
    <property type="entry name" value="P-loop containing nucleotide triphosphate hydrolases"/>
    <property type="match status" value="1"/>
</dbReference>
<dbReference type="PROSITE" id="PS50893">
    <property type="entry name" value="ABC_TRANSPORTER_2"/>
    <property type="match status" value="1"/>
</dbReference>
<sequence>MAVTDQTSEVVDAKTKRAQETEMLAQMLRPVRARLWLGRILGGVAGVVSLAPYIALVHLGDVLVRAALDGTAPDEASVYSAIGLVLGGAGLQMLLTFTALLITHFADVELTRTLRTRIVERIAGVRLSWFSATSSGRIRKAVQDDTKTLHNLVAHAPVESAMAIVTPLALLVYAFVIDWRLGLLAFASVPVYLLVQMWTMRGMGEKTAEMDSKLTEVSATAVEFADGIAVIKAFGRTGRAHSRYADAASAFSTFYMGWVGPMLRASAIGEALVSVPVLIVLNVSVGAALVSSTEVSPADVIVTTLIALVLPNTIQVIGRTMWSYQIAGSSAKRLGDLLATPTMGTDSGARPGTLSASGAAAEAPAISFEDVSYSYTGAAQALSGVSLEVPTGTVTALIGPSGSGKSTLAVLAARFMDPDSGRVLVNGRDVRTFGTAELYSRVAFVLQNPQLLRLSLRENIRLARPEAEDAEIWAAAEKAFIAEEIRALPEGLDTVWGEGTRLSGGQEQRIAIARAILADAPILVLDEATAATDPDSEDEIQRALSVLVHGRTVLVIAHRAESVIGADQVVLMRAGRIDTILDHPDEDELRRLMDDHGSAATDHLGEFSAAGTEGHTNDD</sequence>
<dbReference type="RefSeq" id="WP_180959485.1">
    <property type="nucleotide sequence ID" value="NZ_FXYZ01000009.1"/>
</dbReference>
<keyword evidence="5" id="KW-0547">Nucleotide-binding</keyword>
<keyword evidence="2" id="KW-0813">Transport</keyword>
<dbReference type="InterPro" id="IPR003593">
    <property type="entry name" value="AAA+_ATPase"/>
</dbReference>
<dbReference type="InterPro" id="IPR027417">
    <property type="entry name" value="P-loop_NTPase"/>
</dbReference>
<protein>
    <submittedName>
        <fullName evidence="13">ATP-binding cassette, subfamily B</fullName>
    </submittedName>
</protein>
<dbReference type="InterPro" id="IPR011527">
    <property type="entry name" value="ABC1_TM_dom"/>
</dbReference>
<dbReference type="PANTHER" id="PTHR43394">
    <property type="entry name" value="ATP-DEPENDENT PERMEASE MDL1, MITOCHONDRIAL"/>
    <property type="match status" value="1"/>
</dbReference>
<feature type="domain" description="ABC transmembrane type-1" evidence="12">
    <location>
        <begin position="40"/>
        <end position="321"/>
    </location>
</feature>
<dbReference type="GO" id="GO:0005524">
    <property type="term" value="F:ATP binding"/>
    <property type="evidence" value="ECO:0007669"/>
    <property type="project" value="UniProtKB-KW"/>
</dbReference>
<comment type="similarity">
    <text evidence="9">Belongs to the ABC transporter superfamily. Lipid exporter (TC 3.A.1.106) family.</text>
</comment>
<feature type="domain" description="ABC transporter" evidence="11">
    <location>
        <begin position="366"/>
        <end position="599"/>
    </location>
</feature>
<evidence type="ECO:0000256" key="2">
    <source>
        <dbReference type="ARBA" id="ARBA00022448"/>
    </source>
</evidence>
<keyword evidence="4 10" id="KW-0812">Transmembrane</keyword>
<evidence type="ECO:0000256" key="7">
    <source>
        <dbReference type="ARBA" id="ARBA00022989"/>
    </source>
</evidence>
<dbReference type="GO" id="GO:0015421">
    <property type="term" value="F:ABC-type oligopeptide transporter activity"/>
    <property type="evidence" value="ECO:0007669"/>
    <property type="project" value="TreeGrafter"/>
</dbReference>
<evidence type="ECO:0000256" key="5">
    <source>
        <dbReference type="ARBA" id="ARBA00022741"/>
    </source>
</evidence>
<evidence type="ECO:0000313" key="14">
    <source>
        <dbReference type="Proteomes" id="UP000234327"/>
    </source>
</evidence>
<dbReference type="FunFam" id="3.40.50.300:FF:000299">
    <property type="entry name" value="ABC transporter ATP-binding protein/permease"/>
    <property type="match status" value="1"/>
</dbReference>
<reference evidence="13 14" key="1">
    <citation type="submission" date="2017-03" db="EMBL/GenBank/DDBJ databases">
        <authorList>
            <person name="Afonso C.L."/>
            <person name="Miller P.J."/>
            <person name="Scott M.A."/>
            <person name="Spackman E."/>
            <person name="Goraichik I."/>
            <person name="Dimitrov K.M."/>
            <person name="Suarez D.L."/>
            <person name="Swayne D.E."/>
        </authorList>
    </citation>
    <scope>NUCLEOTIDE SEQUENCE [LARGE SCALE GENOMIC DNA]</scope>
    <source>
        <strain evidence="14">6(3)</strain>
    </source>
</reference>
<accession>A0A2H1JKD6</accession>
<evidence type="ECO:0000256" key="9">
    <source>
        <dbReference type="ARBA" id="ARBA00061644"/>
    </source>
</evidence>
<dbReference type="Pfam" id="PF00005">
    <property type="entry name" value="ABC_tran"/>
    <property type="match status" value="1"/>
</dbReference>
<evidence type="ECO:0000256" key="4">
    <source>
        <dbReference type="ARBA" id="ARBA00022692"/>
    </source>
</evidence>
<dbReference type="InterPro" id="IPR039421">
    <property type="entry name" value="Type_1_exporter"/>
</dbReference>
<dbReference type="InterPro" id="IPR036640">
    <property type="entry name" value="ABC1_TM_sf"/>
</dbReference>
<evidence type="ECO:0000256" key="6">
    <source>
        <dbReference type="ARBA" id="ARBA00022840"/>
    </source>
</evidence>
<name>A0A2H1JKD6_BREAU</name>
<dbReference type="GO" id="GO:0016887">
    <property type="term" value="F:ATP hydrolysis activity"/>
    <property type="evidence" value="ECO:0007669"/>
    <property type="project" value="InterPro"/>
</dbReference>
<dbReference type="AlphaFoldDB" id="A0A2H1JKD6"/>
<evidence type="ECO:0000259" key="11">
    <source>
        <dbReference type="PROSITE" id="PS50893"/>
    </source>
</evidence>
<feature type="transmembrane region" description="Helical" evidence="10">
    <location>
        <begin position="181"/>
        <end position="200"/>
    </location>
</feature>
<evidence type="ECO:0000256" key="8">
    <source>
        <dbReference type="ARBA" id="ARBA00023136"/>
    </source>
</evidence>
<dbReference type="InterPro" id="IPR003439">
    <property type="entry name" value="ABC_transporter-like_ATP-bd"/>
</dbReference>
<feature type="transmembrane region" description="Helical" evidence="10">
    <location>
        <begin position="76"/>
        <end position="102"/>
    </location>
</feature>
<evidence type="ECO:0000256" key="1">
    <source>
        <dbReference type="ARBA" id="ARBA00004651"/>
    </source>
</evidence>
<dbReference type="PROSITE" id="PS50929">
    <property type="entry name" value="ABC_TM1F"/>
    <property type="match status" value="1"/>
</dbReference>
<dbReference type="PANTHER" id="PTHR43394:SF1">
    <property type="entry name" value="ATP-BINDING CASSETTE SUB-FAMILY B MEMBER 10, MITOCHONDRIAL"/>
    <property type="match status" value="1"/>
</dbReference>
<dbReference type="EMBL" id="FXYZ01000009">
    <property type="protein sequence ID" value="SMX87986.1"/>
    <property type="molecule type" value="Genomic_DNA"/>
</dbReference>
<keyword evidence="3" id="KW-1003">Cell membrane</keyword>
<keyword evidence="8 10" id="KW-0472">Membrane</keyword>
<proteinExistence type="inferred from homology"/>
<dbReference type="Gene3D" id="1.20.1560.10">
    <property type="entry name" value="ABC transporter type 1, transmembrane domain"/>
    <property type="match status" value="1"/>
</dbReference>
<dbReference type="CDD" id="cd07346">
    <property type="entry name" value="ABC_6TM_exporters"/>
    <property type="match status" value="1"/>
</dbReference>
<dbReference type="Pfam" id="PF00664">
    <property type="entry name" value="ABC_membrane"/>
    <property type="match status" value="1"/>
</dbReference>
<keyword evidence="7 10" id="KW-1133">Transmembrane helix</keyword>
<dbReference type="SMART" id="SM00382">
    <property type="entry name" value="AAA"/>
    <property type="match status" value="1"/>
</dbReference>
<dbReference type="GO" id="GO:0005886">
    <property type="term" value="C:plasma membrane"/>
    <property type="evidence" value="ECO:0007669"/>
    <property type="project" value="UniProtKB-SubCell"/>
</dbReference>
<dbReference type="Proteomes" id="UP000234327">
    <property type="component" value="Unassembled WGS sequence"/>
</dbReference>
<feature type="transmembrane region" description="Helical" evidence="10">
    <location>
        <begin position="36"/>
        <end position="56"/>
    </location>
</feature>
<gene>
    <name evidence="13" type="ORF">BAURA63_02367</name>
</gene>
<evidence type="ECO:0000313" key="13">
    <source>
        <dbReference type="EMBL" id="SMX87986.1"/>
    </source>
</evidence>
<evidence type="ECO:0000256" key="3">
    <source>
        <dbReference type="ARBA" id="ARBA00022475"/>
    </source>
</evidence>
<feature type="transmembrane region" description="Helical" evidence="10">
    <location>
        <begin position="152"/>
        <end position="175"/>
    </location>
</feature>